<evidence type="ECO:0000256" key="3">
    <source>
        <dbReference type="ARBA" id="ARBA00022729"/>
    </source>
</evidence>
<dbReference type="PROSITE" id="PS01037">
    <property type="entry name" value="SBP_BACTERIAL_1"/>
    <property type="match status" value="1"/>
</dbReference>
<dbReference type="EMBL" id="CAKMAB010000005">
    <property type="protein sequence ID" value="CAH1055210.1"/>
    <property type="molecule type" value="Genomic_DNA"/>
</dbReference>
<organism evidence="6 7">
    <name type="scientific">Paenibacillus pseudetheri</name>
    <dbReference type="NCBI Taxonomy" id="2897682"/>
    <lineage>
        <taxon>Bacteria</taxon>
        <taxon>Bacillati</taxon>
        <taxon>Bacillota</taxon>
        <taxon>Bacilli</taxon>
        <taxon>Bacillales</taxon>
        <taxon>Paenibacillaceae</taxon>
        <taxon>Paenibacillus</taxon>
    </lineage>
</organism>
<reference evidence="6" key="1">
    <citation type="submission" date="2021-12" db="EMBL/GenBank/DDBJ databases">
        <authorList>
            <person name="Criscuolo A."/>
        </authorList>
    </citation>
    <scope>NUCLEOTIDE SEQUENCE</scope>
    <source>
        <strain evidence="6">CIP111894</strain>
    </source>
</reference>
<dbReference type="Proteomes" id="UP000838749">
    <property type="component" value="Unassembled WGS sequence"/>
</dbReference>
<feature type="chain" id="PRO_5045547840" description="Carbohydrate ABC transporter substrate-binding protein" evidence="5">
    <location>
        <begin position="30"/>
        <end position="492"/>
    </location>
</feature>
<evidence type="ECO:0000256" key="5">
    <source>
        <dbReference type="SAM" id="SignalP"/>
    </source>
</evidence>
<evidence type="ECO:0000256" key="4">
    <source>
        <dbReference type="SAM" id="MobiDB-lite"/>
    </source>
</evidence>
<accession>A0ABM9BAH1</accession>
<evidence type="ECO:0000256" key="2">
    <source>
        <dbReference type="ARBA" id="ARBA00022448"/>
    </source>
</evidence>
<gene>
    <name evidence="6" type="ORF">PAECIP111894_01360</name>
</gene>
<evidence type="ECO:0008006" key="8">
    <source>
        <dbReference type="Google" id="ProtNLM"/>
    </source>
</evidence>
<dbReference type="Gene3D" id="3.40.190.10">
    <property type="entry name" value="Periplasmic binding protein-like II"/>
    <property type="match status" value="1"/>
</dbReference>
<dbReference type="PROSITE" id="PS51257">
    <property type="entry name" value="PROKAR_LIPOPROTEIN"/>
    <property type="match status" value="1"/>
</dbReference>
<dbReference type="NCBIfam" id="TIGR03850">
    <property type="entry name" value="bind_CPR_0540"/>
    <property type="match status" value="1"/>
</dbReference>
<comment type="caution">
    <text evidence="6">The sequence shown here is derived from an EMBL/GenBank/DDBJ whole genome shotgun (WGS) entry which is preliminary data.</text>
</comment>
<evidence type="ECO:0000313" key="6">
    <source>
        <dbReference type="EMBL" id="CAH1055210.1"/>
    </source>
</evidence>
<comment type="similarity">
    <text evidence="1">Belongs to the bacterial solute-binding protein 1 family.</text>
</comment>
<evidence type="ECO:0000256" key="1">
    <source>
        <dbReference type="ARBA" id="ARBA00008520"/>
    </source>
</evidence>
<protein>
    <recommendedName>
        <fullName evidence="8">Carbohydrate ABC transporter substrate-binding protein</fullName>
    </recommendedName>
</protein>
<dbReference type="PANTHER" id="PTHR43649">
    <property type="entry name" value="ARABINOSE-BINDING PROTEIN-RELATED"/>
    <property type="match status" value="1"/>
</dbReference>
<sequence length="492" mass="54645">MRKTMSTLLAVTLLGVGLIGCGNSTNTPAASKDSNSTKATSTAEATSTANAENTSKEDAKKDFDNKELSIAVFQGGYGADYWNEIVSKFESTYPGVKVNMTINPKVGEVIRPQIVAGNPPDFLSVTDTEQSGIMLSLIKEKGLLDISDVFESKALDKDETLKDMILPGMLDSTRFQPYQDGKIYLAPFNAGPMGLIYNKTLFAEKGWSIPETWDEFFALGDELKKEENFLVNADGTKTKRALFTYQGIYPDYLEEILYPAIASAGGKETLDKVFAYEEGSFKNDTIKKVLDIFYKISKDGYLMDGTVALNHTQSQTDMMMGKALFIVNGNWMENEMKDSPRENGFEFGMTTVPVFNKGDQKYVLSSYEQFSIPAKAKNPELAKEFLKFLYTDESVKLFAEKANGAYALNDAKELSKPYLTKGVYDMFEAYNGSISILQGWQSLPKGSKVSVVTEMFKNTMTPVMTGQMTTEQWMDNVEKAFAQIRKEKAASK</sequence>
<keyword evidence="2" id="KW-0813">Transport</keyword>
<proteinExistence type="inferred from homology"/>
<keyword evidence="3 5" id="KW-0732">Signal</keyword>
<evidence type="ECO:0000313" key="7">
    <source>
        <dbReference type="Proteomes" id="UP000838749"/>
    </source>
</evidence>
<keyword evidence="7" id="KW-1185">Reference proteome</keyword>
<feature type="region of interest" description="Disordered" evidence="4">
    <location>
        <begin position="25"/>
        <end position="60"/>
    </location>
</feature>
<dbReference type="SUPFAM" id="SSF53850">
    <property type="entry name" value="Periplasmic binding protein-like II"/>
    <property type="match status" value="1"/>
</dbReference>
<name>A0ABM9BAH1_9BACL</name>
<feature type="compositionally biased region" description="Low complexity" evidence="4">
    <location>
        <begin position="34"/>
        <end position="53"/>
    </location>
</feature>
<dbReference type="InterPro" id="IPR022387">
    <property type="entry name" value="Bind_CPR0540"/>
</dbReference>
<feature type="signal peptide" evidence="5">
    <location>
        <begin position="1"/>
        <end position="29"/>
    </location>
</feature>
<dbReference type="InterPro" id="IPR006059">
    <property type="entry name" value="SBP"/>
</dbReference>
<dbReference type="RefSeq" id="WP_234532468.1">
    <property type="nucleotide sequence ID" value="NZ_CAKMAB010000005.1"/>
</dbReference>
<dbReference type="Pfam" id="PF01547">
    <property type="entry name" value="SBP_bac_1"/>
    <property type="match status" value="1"/>
</dbReference>
<dbReference type="InterPro" id="IPR006061">
    <property type="entry name" value="SBP_1_CS"/>
</dbReference>
<dbReference type="InterPro" id="IPR050490">
    <property type="entry name" value="Bact_solute-bd_prot1"/>
</dbReference>